<dbReference type="Pfam" id="PF00494">
    <property type="entry name" value="SQS_PSY"/>
    <property type="match status" value="1"/>
</dbReference>
<organism evidence="3 4">
    <name type="scientific">Gemmata massiliana</name>
    <dbReference type="NCBI Taxonomy" id="1210884"/>
    <lineage>
        <taxon>Bacteria</taxon>
        <taxon>Pseudomonadati</taxon>
        <taxon>Planctomycetota</taxon>
        <taxon>Planctomycetia</taxon>
        <taxon>Gemmatales</taxon>
        <taxon>Gemmataceae</taxon>
        <taxon>Gemmata</taxon>
    </lineage>
</organism>
<dbReference type="InterPro" id="IPR019845">
    <property type="entry name" value="Squalene/phytoene_synthase_CS"/>
</dbReference>
<proteinExistence type="predicted"/>
<protein>
    <submittedName>
        <fullName evidence="3">Uncharacterized protein</fullName>
    </submittedName>
</protein>
<dbReference type="SFLD" id="SFLDS00005">
    <property type="entry name" value="Isoprenoid_Synthase_Type_I"/>
    <property type="match status" value="1"/>
</dbReference>
<dbReference type="InterPro" id="IPR002060">
    <property type="entry name" value="Squ/phyt_synthse"/>
</dbReference>
<dbReference type="InterPro" id="IPR044843">
    <property type="entry name" value="Trans_IPPS_bact-type"/>
</dbReference>
<evidence type="ECO:0000313" key="3">
    <source>
        <dbReference type="EMBL" id="VTS02181.1"/>
    </source>
</evidence>
<dbReference type="GO" id="GO:0016117">
    <property type="term" value="P:carotenoid biosynthetic process"/>
    <property type="evidence" value="ECO:0007669"/>
    <property type="project" value="UniProtKB-ARBA"/>
</dbReference>
<dbReference type="PANTHER" id="PTHR31480">
    <property type="entry name" value="BIFUNCTIONAL LYCOPENE CYCLASE/PHYTOENE SYNTHASE"/>
    <property type="match status" value="1"/>
</dbReference>
<dbReference type="SFLD" id="SFLDG01212">
    <property type="entry name" value="Phytoene_synthase_like"/>
    <property type="match status" value="1"/>
</dbReference>
<dbReference type="SUPFAM" id="SSF48576">
    <property type="entry name" value="Terpenoid synthases"/>
    <property type="match status" value="1"/>
</dbReference>
<dbReference type="GO" id="GO:0051996">
    <property type="term" value="F:squalene synthase [NAD(P)H] activity"/>
    <property type="evidence" value="ECO:0007669"/>
    <property type="project" value="InterPro"/>
</dbReference>
<evidence type="ECO:0000256" key="2">
    <source>
        <dbReference type="SAM" id="MobiDB-lite"/>
    </source>
</evidence>
<reference evidence="3 4" key="1">
    <citation type="submission" date="2019-05" db="EMBL/GenBank/DDBJ databases">
        <authorList>
            <consortium name="Science for Life Laboratories"/>
        </authorList>
    </citation>
    <scope>NUCLEOTIDE SEQUENCE [LARGE SCALE GENOMIC DNA]</scope>
    <source>
        <strain evidence="3">Soil9</strain>
    </source>
</reference>
<dbReference type="KEGG" id="gms:SOIL9_76020"/>
<dbReference type="CDD" id="cd00683">
    <property type="entry name" value="Trans_IPPS_HH"/>
    <property type="match status" value="1"/>
</dbReference>
<accession>A0A6P2DH88</accession>
<keyword evidence="4" id="KW-1185">Reference proteome</keyword>
<dbReference type="RefSeq" id="WP_162672669.1">
    <property type="nucleotide sequence ID" value="NZ_LR593886.1"/>
</dbReference>
<dbReference type="InterPro" id="IPR008949">
    <property type="entry name" value="Isoprenoid_synthase_dom_sf"/>
</dbReference>
<feature type="region of interest" description="Disordered" evidence="2">
    <location>
        <begin position="1"/>
        <end position="21"/>
    </location>
</feature>
<dbReference type="Gene3D" id="1.10.600.10">
    <property type="entry name" value="Farnesyl Diphosphate Synthase"/>
    <property type="match status" value="1"/>
</dbReference>
<dbReference type="InterPro" id="IPR033904">
    <property type="entry name" value="Trans_IPPS_HH"/>
</dbReference>
<dbReference type="GO" id="GO:0004311">
    <property type="term" value="F:geranylgeranyl diphosphate synthase activity"/>
    <property type="evidence" value="ECO:0007669"/>
    <property type="project" value="InterPro"/>
</dbReference>
<name>A0A6P2DH88_9BACT</name>
<gene>
    <name evidence="3" type="ORF">SOIL9_76020</name>
</gene>
<dbReference type="Proteomes" id="UP000464178">
    <property type="component" value="Chromosome"/>
</dbReference>
<dbReference type="EMBL" id="LR593886">
    <property type="protein sequence ID" value="VTS02181.1"/>
    <property type="molecule type" value="Genomic_DNA"/>
</dbReference>
<evidence type="ECO:0000256" key="1">
    <source>
        <dbReference type="ARBA" id="ARBA00022679"/>
    </source>
</evidence>
<dbReference type="SFLD" id="SFLDG01018">
    <property type="entry name" value="Squalene/Phytoene_Synthase_Lik"/>
    <property type="match status" value="1"/>
</dbReference>
<sequence>MRGETNTFETGPGRLRAARPRSPSALRASFAACRAITSAANSSFPFAFRLLGPAKRDAMYALYAYMRATDDLADEPADTAQKSGVCCKMAGAVARKKLAAWRESLRAALAGDFTHPIHPALVQTVRRFDVPPQYLFDAIDGMETDTEPVRMGTFADLYPYCYRVASAVGLACVRIWGNQPGVAACETEPSAEAAGIAFQLTNILRDLAEDYARDRVYLPADELARFGCPPEQWRDPAAGENFRAMMRFQIARTRAYYRRGATLLPLLSAEGRAIFHVMHGTYRGLLDEIERNDYDVFTRRVRVPKWRKLLVCGSGYFVKWGWL</sequence>
<dbReference type="AlphaFoldDB" id="A0A6P2DH88"/>
<keyword evidence="1" id="KW-0808">Transferase</keyword>
<dbReference type="PROSITE" id="PS01044">
    <property type="entry name" value="SQUALEN_PHYTOEN_SYN_1"/>
    <property type="match status" value="1"/>
</dbReference>
<evidence type="ECO:0000313" key="4">
    <source>
        <dbReference type="Proteomes" id="UP000464178"/>
    </source>
</evidence>